<evidence type="ECO:0000256" key="1">
    <source>
        <dbReference type="SAM" id="MobiDB-lite"/>
    </source>
</evidence>
<dbReference type="EMBL" id="JAULSU010000004">
    <property type="protein sequence ID" value="KAK0620626.1"/>
    <property type="molecule type" value="Genomic_DNA"/>
</dbReference>
<comment type="caution">
    <text evidence="2">The sequence shown here is derived from an EMBL/GenBank/DDBJ whole genome shotgun (WGS) entry which is preliminary data.</text>
</comment>
<sequence length="154" mass="15960">MSSAGGLSTKNSFGSSKSGKRPAPAPNKSNSSFTHCCGLRQIPNPASAQHASGVLLGRGARLVGRSQSPFVAVRQARGYNQHGVLSLSMSERSGSTQFSGTSVESARAAHFGCGARLDDAYDYAGHAQTPVVAATQQTYGTRSWARPETADNGS</sequence>
<gene>
    <name evidence="2" type="ORF">B0T14DRAFT_497122</name>
</gene>
<evidence type="ECO:0000313" key="3">
    <source>
        <dbReference type="Proteomes" id="UP001175000"/>
    </source>
</evidence>
<name>A0AA39WSB5_9PEZI</name>
<dbReference type="AlphaFoldDB" id="A0AA39WSB5"/>
<dbReference type="Proteomes" id="UP001175000">
    <property type="component" value="Unassembled WGS sequence"/>
</dbReference>
<proteinExistence type="predicted"/>
<feature type="region of interest" description="Disordered" evidence="1">
    <location>
        <begin position="1"/>
        <end position="32"/>
    </location>
</feature>
<keyword evidence="3" id="KW-1185">Reference proteome</keyword>
<reference evidence="2" key="1">
    <citation type="submission" date="2023-06" db="EMBL/GenBank/DDBJ databases">
        <title>Genome-scale phylogeny and comparative genomics of the fungal order Sordariales.</title>
        <authorList>
            <consortium name="Lawrence Berkeley National Laboratory"/>
            <person name="Hensen N."/>
            <person name="Bonometti L."/>
            <person name="Westerberg I."/>
            <person name="Brannstrom I.O."/>
            <person name="Guillou S."/>
            <person name="Cros-Aarteil S."/>
            <person name="Calhoun S."/>
            <person name="Haridas S."/>
            <person name="Kuo A."/>
            <person name="Mondo S."/>
            <person name="Pangilinan J."/>
            <person name="Riley R."/>
            <person name="Labutti K."/>
            <person name="Andreopoulos B."/>
            <person name="Lipzen A."/>
            <person name="Chen C."/>
            <person name="Yanf M."/>
            <person name="Daum C."/>
            <person name="Ng V."/>
            <person name="Clum A."/>
            <person name="Steindorff A."/>
            <person name="Ohm R."/>
            <person name="Martin F."/>
            <person name="Silar P."/>
            <person name="Natvig D."/>
            <person name="Lalanne C."/>
            <person name="Gautier V."/>
            <person name="Ament-Velasquez S.L."/>
            <person name="Kruys A."/>
            <person name="Hutchinson M.I."/>
            <person name="Powell A.J."/>
            <person name="Barry K."/>
            <person name="Miller A.N."/>
            <person name="Grigoriev I.V."/>
            <person name="Debuchy R."/>
            <person name="Gladieux P."/>
            <person name="Thoren M.H."/>
            <person name="Johannesson H."/>
        </authorList>
    </citation>
    <scope>NUCLEOTIDE SEQUENCE</scope>
    <source>
        <strain evidence="2">CBS 606.72</strain>
    </source>
</reference>
<protein>
    <submittedName>
        <fullName evidence="2">Uncharacterized protein</fullName>
    </submittedName>
</protein>
<evidence type="ECO:0000313" key="2">
    <source>
        <dbReference type="EMBL" id="KAK0620626.1"/>
    </source>
</evidence>
<organism evidence="2 3">
    <name type="scientific">Immersiella caudata</name>
    <dbReference type="NCBI Taxonomy" id="314043"/>
    <lineage>
        <taxon>Eukaryota</taxon>
        <taxon>Fungi</taxon>
        <taxon>Dikarya</taxon>
        <taxon>Ascomycota</taxon>
        <taxon>Pezizomycotina</taxon>
        <taxon>Sordariomycetes</taxon>
        <taxon>Sordariomycetidae</taxon>
        <taxon>Sordariales</taxon>
        <taxon>Lasiosphaeriaceae</taxon>
        <taxon>Immersiella</taxon>
    </lineage>
</organism>
<accession>A0AA39WSB5</accession>
<feature type="compositionally biased region" description="Polar residues" evidence="1">
    <location>
        <begin position="1"/>
        <end position="17"/>
    </location>
</feature>